<feature type="region of interest" description="Disordered" evidence="6">
    <location>
        <begin position="360"/>
        <end position="382"/>
    </location>
</feature>
<keyword evidence="3 7" id="KW-0812">Transmembrane</keyword>
<protein>
    <submittedName>
        <fullName evidence="8">Branched-chain amino acid ABC transporter permease</fullName>
    </submittedName>
</protein>
<keyword evidence="2" id="KW-1003">Cell membrane</keyword>
<dbReference type="InterPro" id="IPR001851">
    <property type="entry name" value="ABC_transp_permease"/>
</dbReference>
<evidence type="ECO:0000313" key="9">
    <source>
        <dbReference type="Proteomes" id="UP001284601"/>
    </source>
</evidence>
<accession>A0ABU4HUN4</accession>
<evidence type="ECO:0000256" key="2">
    <source>
        <dbReference type="ARBA" id="ARBA00022475"/>
    </source>
</evidence>
<feature type="transmembrane region" description="Helical" evidence="7">
    <location>
        <begin position="31"/>
        <end position="51"/>
    </location>
</feature>
<comment type="subcellular location">
    <subcellularLocation>
        <location evidence="1">Cell membrane</location>
        <topology evidence="1">Multi-pass membrane protein</topology>
    </subcellularLocation>
</comment>
<feature type="region of interest" description="Disordered" evidence="6">
    <location>
        <begin position="1"/>
        <end position="25"/>
    </location>
</feature>
<feature type="transmembrane region" description="Helical" evidence="7">
    <location>
        <begin position="196"/>
        <end position="213"/>
    </location>
</feature>
<dbReference type="RefSeq" id="WP_318599389.1">
    <property type="nucleotide sequence ID" value="NZ_JAWSTH010000070.1"/>
</dbReference>
<dbReference type="CDD" id="cd06581">
    <property type="entry name" value="TM_PBP1_LivM_like"/>
    <property type="match status" value="1"/>
</dbReference>
<dbReference type="PANTHER" id="PTHR30482">
    <property type="entry name" value="HIGH-AFFINITY BRANCHED-CHAIN AMINO ACID TRANSPORT SYSTEM PERMEASE"/>
    <property type="match status" value="1"/>
</dbReference>
<keyword evidence="4 7" id="KW-1133">Transmembrane helix</keyword>
<feature type="transmembrane region" description="Helical" evidence="7">
    <location>
        <begin position="281"/>
        <end position="307"/>
    </location>
</feature>
<comment type="caution">
    <text evidence="8">The sequence shown here is derived from an EMBL/GenBank/DDBJ whole genome shotgun (WGS) entry which is preliminary data.</text>
</comment>
<reference evidence="8 9" key="2">
    <citation type="submission" date="2023-10" db="EMBL/GenBank/DDBJ databases">
        <authorList>
            <person name="Han X.F."/>
        </authorList>
    </citation>
    <scope>NUCLEOTIDE SEQUENCE [LARGE SCALE GENOMIC DNA]</scope>
    <source>
        <strain evidence="8 9">KCTC 39840</strain>
    </source>
</reference>
<sequence>MSALLRGDRPAQASAPPSPSSLQPRGAGRRIARAALGALPVAALLLLLALWVEGSGAPSDRQLAINFLVSLIAVVGIQSYVGTTGVLSFGHLGFMAVGAYASALVTIPVAVRTTQLPDLPLIGSVELGFGGSLLVAALTAALVTALLGAVFARFDGTAAVIATFGLLQICNVLLYGLTDVTGGAQGLYGVPRDATVVVAALLAGGAVLAARLLRESRLGLKLRAGKQDQLAAAAMGVDVHRTRWVAWTVSGTIVGVAGALQAHSLAIVSPSSYFLVPTFTLLAMLIVGGAGTVSGAIAGAVVVTAATQLLRGAEDGFALGPLHVGEIFGATQIAVGLLTLAILVLRPGGLLPERELDERAPGAGAPRRWLRRARRRGAPVPD</sequence>
<dbReference type="Pfam" id="PF02653">
    <property type="entry name" value="BPD_transp_2"/>
    <property type="match status" value="1"/>
</dbReference>
<proteinExistence type="predicted"/>
<feature type="transmembrane region" description="Helical" evidence="7">
    <location>
        <begin position="131"/>
        <end position="151"/>
    </location>
</feature>
<feature type="transmembrane region" description="Helical" evidence="7">
    <location>
        <begin position="89"/>
        <end position="111"/>
    </location>
</feature>
<evidence type="ECO:0000256" key="6">
    <source>
        <dbReference type="SAM" id="MobiDB-lite"/>
    </source>
</evidence>
<dbReference type="PANTHER" id="PTHR30482:SF10">
    <property type="entry name" value="HIGH-AFFINITY BRANCHED-CHAIN AMINO ACID TRANSPORT PROTEIN BRAE"/>
    <property type="match status" value="1"/>
</dbReference>
<feature type="transmembrane region" description="Helical" evidence="7">
    <location>
        <begin position="158"/>
        <end position="176"/>
    </location>
</feature>
<name>A0ABU4HUN4_9ACTN</name>
<evidence type="ECO:0000256" key="7">
    <source>
        <dbReference type="SAM" id="Phobius"/>
    </source>
</evidence>
<evidence type="ECO:0000256" key="1">
    <source>
        <dbReference type="ARBA" id="ARBA00004651"/>
    </source>
</evidence>
<evidence type="ECO:0000256" key="3">
    <source>
        <dbReference type="ARBA" id="ARBA00022692"/>
    </source>
</evidence>
<gene>
    <name evidence="8" type="ORF">R7226_21575</name>
</gene>
<evidence type="ECO:0000256" key="4">
    <source>
        <dbReference type="ARBA" id="ARBA00022989"/>
    </source>
</evidence>
<evidence type="ECO:0000256" key="5">
    <source>
        <dbReference type="ARBA" id="ARBA00023136"/>
    </source>
</evidence>
<keyword evidence="5 7" id="KW-0472">Membrane</keyword>
<feature type="transmembrane region" description="Helical" evidence="7">
    <location>
        <begin position="63"/>
        <end position="82"/>
    </location>
</feature>
<organism evidence="8 9">
    <name type="scientific">Conexibacter stalactiti</name>
    <dbReference type="NCBI Taxonomy" id="1940611"/>
    <lineage>
        <taxon>Bacteria</taxon>
        <taxon>Bacillati</taxon>
        <taxon>Actinomycetota</taxon>
        <taxon>Thermoleophilia</taxon>
        <taxon>Solirubrobacterales</taxon>
        <taxon>Conexibacteraceae</taxon>
        <taxon>Conexibacter</taxon>
    </lineage>
</organism>
<dbReference type="EMBL" id="JAWSTH010000070">
    <property type="protein sequence ID" value="MDW5596953.1"/>
    <property type="molecule type" value="Genomic_DNA"/>
</dbReference>
<dbReference type="InterPro" id="IPR043428">
    <property type="entry name" value="LivM-like"/>
</dbReference>
<dbReference type="Proteomes" id="UP001284601">
    <property type="component" value="Unassembled WGS sequence"/>
</dbReference>
<evidence type="ECO:0000313" key="8">
    <source>
        <dbReference type="EMBL" id="MDW5596953.1"/>
    </source>
</evidence>
<reference evidence="9" key="1">
    <citation type="submission" date="2023-07" db="EMBL/GenBank/DDBJ databases">
        <title>Conexibacter stalactiti sp. nov., isolated from stalactites in a lava cave and emended description of the genus Conexibacter.</title>
        <authorList>
            <person name="Lee S.D."/>
        </authorList>
    </citation>
    <scope>NUCLEOTIDE SEQUENCE [LARGE SCALE GENOMIC DNA]</scope>
    <source>
        <strain evidence="9">KCTC 39840</strain>
    </source>
</reference>
<keyword evidence="9" id="KW-1185">Reference proteome</keyword>
<feature type="compositionally biased region" description="Basic residues" evidence="6">
    <location>
        <begin position="368"/>
        <end position="382"/>
    </location>
</feature>